<dbReference type="Proteomes" id="UP000324800">
    <property type="component" value="Unassembled WGS sequence"/>
</dbReference>
<reference evidence="1 2" key="1">
    <citation type="submission" date="2019-03" db="EMBL/GenBank/DDBJ databases">
        <title>Single cell metagenomics reveals metabolic interactions within the superorganism composed of flagellate Streblomastix strix and complex community of Bacteroidetes bacteria on its surface.</title>
        <authorList>
            <person name="Treitli S.C."/>
            <person name="Kolisko M."/>
            <person name="Husnik F."/>
            <person name="Keeling P."/>
            <person name="Hampl V."/>
        </authorList>
    </citation>
    <scope>NUCLEOTIDE SEQUENCE [LARGE SCALE GENOMIC DNA]</scope>
    <source>
        <strain evidence="1">ST1C</strain>
    </source>
</reference>
<comment type="caution">
    <text evidence="1">The sequence shown here is derived from an EMBL/GenBank/DDBJ whole genome shotgun (WGS) entry which is preliminary data.</text>
</comment>
<feature type="non-terminal residue" evidence="1">
    <location>
        <position position="1"/>
    </location>
</feature>
<dbReference type="Gene3D" id="2.60.120.920">
    <property type="match status" value="1"/>
</dbReference>
<dbReference type="EMBL" id="SNRW01026992">
    <property type="protein sequence ID" value="KAA6360399.1"/>
    <property type="molecule type" value="Genomic_DNA"/>
</dbReference>
<name>A0A5J4TR64_9EUKA</name>
<evidence type="ECO:0008006" key="3">
    <source>
        <dbReference type="Google" id="ProtNLM"/>
    </source>
</evidence>
<dbReference type="InterPro" id="IPR043136">
    <property type="entry name" value="B30.2/SPRY_sf"/>
</dbReference>
<accession>A0A5J4TR64</accession>
<evidence type="ECO:0000313" key="1">
    <source>
        <dbReference type="EMBL" id="KAA6360399.1"/>
    </source>
</evidence>
<dbReference type="OrthoDB" id="2306477at2759"/>
<proteinExistence type="predicted"/>
<protein>
    <recommendedName>
        <fullName evidence="3">SPRY domain-containing protein</fullName>
    </recommendedName>
</protein>
<evidence type="ECO:0000313" key="2">
    <source>
        <dbReference type="Proteomes" id="UP000324800"/>
    </source>
</evidence>
<organism evidence="1 2">
    <name type="scientific">Streblomastix strix</name>
    <dbReference type="NCBI Taxonomy" id="222440"/>
    <lineage>
        <taxon>Eukaryota</taxon>
        <taxon>Metamonada</taxon>
        <taxon>Preaxostyla</taxon>
        <taxon>Oxymonadida</taxon>
        <taxon>Streblomastigidae</taxon>
        <taxon>Streblomastix</taxon>
    </lineage>
</organism>
<dbReference type="AlphaFoldDB" id="A0A5J4TR64"/>
<sequence>IIFSHTEQCQMIILADSTAVFGPNKWPSSDGNKEKTVRYDNGGNLSHIGSGTKENAPFDNGRFVGCEVDMNSTPKTLTFFVDGKQQPIFVNQPGQSFGITRYERILSTQAKGKGKQLEWGKEWKFE</sequence>
<gene>
    <name evidence="1" type="ORF">EZS28_044074</name>
</gene>